<organism evidence="1 2">
    <name type="scientific">Paenibacillus bovis</name>
    <dbReference type="NCBI Taxonomy" id="1616788"/>
    <lineage>
        <taxon>Bacteria</taxon>
        <taxon>Bacillati</taxon>
        <taxon>Bacillota</taxon>
        <taxon>Bacilli</taxon>
        <taxon>Bacillales</taxon>
        <taxon>Paenibacillaceae</taxon>
        <taxon>Paenibacillus</taxon>
    </lineage>
</organism>
<proteinExistence type="predicted"/>
<dbReference type="OrthoDB" id="342114at2"/>
<dbReference type="STRING" id="1616788.AR543_01245"/>
<dbReference type="RefSeq" id="WP_060531108.1">
    <property type="nucleotide sequence ID" value="NZ_CP013023.1"/>
</dbReference>
<evidence type="ECO:0000313" key="1">
    <source>
        <dbReference type="EMBL" id="ANF94791.1"/>
    </source>
</evidence>
<dbReference type="AlphaFoldDB" id="A0A172ZAY0"/>
<name>A0A172ZAY0_9BACL</name>
<accession>A0A172ZAY0</accession>
<keyword evidence="2" id="KW-1185">Reference proteome</keyword>
<sequence>MKTLNYLETRSSSRYDEFDPDQDGNKNTQFADFIIDGRSLYQMLRKHDRVPSLGWGGQEHQKNMIDYFLLKKQHNYLYERYPVLVCPWCGDEECGFISVYIEREDDWIIWHDFKVEPSNQSIDIGPFYFKWDNYEKAINSTFGIAGSQ</sequence>
<gene>
    <name evidence="1" type="ORF">AR543_01245</name>
</gene>
<dbReference type="EMBL" id="CP013023">
    <property type="protein sequence ID" value="ANF94791.1"/>
    <property type="molecule type" value="Genomic_DNA"/>
</dbReference>
<dbReference type="KEGG" id="pbv:AR543_01245"/>
<reference evidence="2" key="1">
    <citation type="submission" date="2015-10" db="EMBL/GenBank/DDBJ databases">
        <title>Genome of Paenibacillus bovis sp. nov.</title>
        <authorList>
            <person name="Wu Z."/>
            <person name="Gao C."/>
            <person name="Liu Z."/>
            <person name="Zheng H."/>
        </authorList>
    </citation>
    <scope>NUCLEOTIDE SEQUENCE [LARGE SCALE GENOMIC DNA]</scope>
    <source>
        <strain evidence="2">BD3526</strain>
    </source>
</reference>
<protein>
    <submittedName>
        <fullName evidence="1">Oxidoreductase</fullName>
    </submittedName>
</protein>
<evidence type="ECO:0000313" key="2">
    <source>
        <dbReference type="Proteomes" id="UP000078148"/>
    </source>
</evidence>
<dbReference type="Proteomes" id="UP000078148">
    <property type="component" value="Chromosome"/>
</dbReference>
<reference evidence="1 2" key="2">
    <citation type="journal article" date="2016" name="Int. J. Syst. Evol. Microbiol.">
        <title>Paenibacillus bovis sp. nov., isolated from raw yak (Bos grunniens) milk.</title>
        <authorList>
            <person name="Gao C."/>
            <person name="Han J."/>
            <person name="Liu Z."/>
            <person name="Xu X."/>
            <person name="Hang F."/>
            <person name="Wu Z."/>
        </authorList>
    </citation>
    <scope>NUCLEOTIDE SEQUENCE [LARGE SCALE GENOMIC DNA]</scope>
    <source>
        <strain evidence="1 2">BD3526</strain>
    </source>
</reference>